<dbReference type="OrthoDB" id="10069600at2759"/>
<keyword evidence="4" id="KW-0862">Zinc</keyword>
<feature type="compositionally biased region" description="Low complexity" evidence="6">
    <location>
        <begin position="98"/>
        <end position="110"/>
    </location>
</feature>
<evidence type="ECO:0000256" key="5">
    <source>
        <dbReference type="PROSITE-ProRule" id="PRU00042"/>
    </source>
</evidence>
<dbReference type="PROSITE" id="PS00028">
    <property type="entry name" value="ZINC_FINGER_C2H2_1"/>
    <property type="match status" value="2"/>
</dbReference>
<evidence type="ECO:0000313" key="8">
    <source>
        <dbReference type="EMBL" id="KAF7199394.1"/>
    </source>
</evidence>
<keyword evidence="2" id="KW-0677">Repeat</keyword>
<dbReference type="PANTHER" id="PTHR24379:SF121">
    <property type="entry name" value="C2H2-TYPE DOMAIN-CONTAINING PROTEIN"/>
    <property type="match status" value="1"/>
</dbReference>
<gene>
    <name evidence="8" type="ORF">G4P62_018731</name>
</gene>
<accession>A0A9D2XBM7</accession>
<evidence type="ECO:0000256" key="1">
    <source>
        <dbReference type="ARBA" id="ARBA00022723"/>
    </source>
</evidence>
<evidence type="ECO:0000259" key="7">
    <source>
        <dbReference type="PROSITE" id="PS50157"/>
    </source>
</evidence>
<dbReference type="KEGG" id="nfu:107396722"/>
<evidence type="ECO:0000256" key="4">
    <source>
        <dbReference type="ARBA" id="ARBA00022833"/>
    </source>
</evidence>
<dbReference type="InterPro" id="IPR036236">
    <property type="entry name" value="Znf_C2H2_sf"/>
</dbReference>
<dbReference type="InterPro" id="IPR013087">
    <property type="entry name" value="Znf_C2H2_type"/>
</dbReference>
<dbReference type="PROSITE" id="PS50157">
    <property type="entry name" value="ZINC_FINGER_C2H2_2"/>
    <property type="match status" value="2"/>
</dbReference>
<organism evidence="8 9">
    <name type="scientific">Nothobranchius furzeri</name>
    <name type="common">Turquoise killifish</name>
    <dbReference type="NCBI Taxonomy" id="105023"/>
    <lineage>
        <taxon>Eukaryota</taxon>
        <taxon>Metazoa</taxon>
        <taxon>Chordata</taxon>
        <taxon>Craniata</taxon>
        <taxon>Vertebrata</taxon>
        <taxon>Euteleostomi</taxon>
        <taxon>Actinopterygii</taxon>
        <taxon>Neopterygii</taxon>
        <taxon>Teleostei</taxon>
        <taxon>Neoteleostei</taxon>
        <taxon>Acanthomorphata</taxon>
        <taxon>Ovalentaria</taxon>
        <taxon>Atherinomorphae</taxon>
        <taxon>Cyprinodontiformes</taxon>
        <taxon>Nothobranchiidae</taxon>
        <taxon>Nothobranchius</taxon>
    </lineage>
</organism>
<feature type="domain" description="C2H2-type" evidence="7">
    <location>
        <begin position="418"/>
        <end position="451"/>
    </location>
</feature>
<evidence type="ECO:0000256" key="6">
    <source>
        <dbReference type="SAM" id="MobiDB-lite"/>
    </source>
</evidence>
<sequence>MRNKRVKTHCTGSAALQNGSSLVYKNSDSFSNEMTEQQSNNFILHNSASSVRPEQDNPEISGFFTEYIVGEDDDDGMISDPDWNKLSSNSGSDDETLSASSGDTSNSSDSECGPEPGDRLCSECGGGPYKSLRLHLRQCTGAKRYQCVLCKDLFSNEAELQEHHMPLYLCNSCGQVFPKKVFHSHSHCPKPQTSLVLFCSEMLPKACNICKSFFVSKKLLLAHVTKVHSSVVSTKVCIITNPSLLTDEKKLSGVLGTQIQSGVPPARESNQVVNGNVSVGWTHEASLSNSFPFLASEHRPSSASPVDQPSLFLPSTSSPAPNAINSDHDYSSTATVLALFENKSRQLALMKRMNSSWRSKPPHPCRQCGAILRQPSFFISHRYLHRGRRSHRCWCGRDFKHQLHLLRHCLQHAEALSYICVSCGDTFTGAKRFAKHLVDKVEKKSHRGQTIKRKVKKKCGMPFICECGLRFFSPSAYLWHQIKNKSKIRDS</sequence>
<dbReference type="Gene3D" id="3.30.160.60">
    <property type="entry name" value="Classic Zinc Finger"/>
    <property type="match status" value="2"/>
</dbReference>
<evidence type="ECO:0000256" key="2">
    <source>
        <dbReference type="ARBA" id="ARBA00022737"/>
    </source>
</evidence>
<dbReference type="PANTHER" id="PTHR24379">
    <property type="entry name" value="KRAB AND ZINC FINGER DOMAIN-CONTAINING"/>
    <property type="match status" value="1"/>
</dbReference>
<evidence type="ECO:0000256" key="3">
    <source>
        <dbReference type="ARBA" id="ARBA00022771"/>
    </source>
</evidence>
<dbReference type="OMA" id="WELNKHA"/>
<comment type="caution">
    <text evidence="8">The sequence shown here is derived from an EMBL/GenBank/DDBJ whole genome shotgun (WGS) entry which is preliminary data.</text>
</comment>
<dbReference type="SMART" id="SM00355">
    <property type="entry name" value="ZnF_C2H2"/>
    <property type="match status" value="5"/>
</dbReference>
<dbReference type="EMBL" id="JAAVVJ010000038">
    <property type="protein sequence ID" value="KAF7199394.1"/>
    <property type="molecule type" value="Genomic_DNA"/>
</dbReference>
<feature type="region of interest" description="Disordered" evidence="6">
    <location>
        <begin position="74"/>
        <end position="115"/>
    </location>
</feature>
<dbReference type="Proteomes" id="UP000822369">
    <property type="component" value="Unassembled WGS sequence"/>
</dbReference>
<dbReference type="AlphaFoldDB" id="A0A9D2XBM7"/>
<evidence type="ECO:0000313" key="9">
    <source>
        <dbReference type="Proteomes" id="UP000822369"/>
    </source>
</evidence>
<reference evidence="8" key="1">
    <citation type="submission" date="2020-03" db="EMBL/GenBank/DDBJ databases">
        <title>Intra-Species Differences in Population Size shape Life History and Genome Evolution.</title>
        <authorList>
            <person name="Willemsen D."/>
            <person name="Cui R."/>
            <person name="Valenzano D.R."/>
        </authorList>
    </citation>
    <scope>NUCLEOTIDE SEQUENCE</scope>
    <source>
        <strain evidence="8">GRZ</strain>
        <tissue evidence="8">Whole</tissue>
    </source>
</reference>
<protein>
    <submittedName>
        <fullName evidence="8">Zinc finger protein 27-like</fullName>
    </submittedName>
</protein>
<proteinExistence type="predicted"/>
<keyword evidence="3 5" id="KW-0863">Zinc-finger</keyword>
<feature type="domain" description="C2H2-type" evidence="7">
    <location>
        <begin position="363"/>
        <end position="390"/>
    </location>
</feature>
<keyword evidence="1" id="KW-0479">Metal-binding</keyword>
<name>A0A9D2XBM7_NOTFU</name>
<dbReference type="GO" id="GO:0008270">
    <property type="term" value="F:zinc ion binding"/>
    <property type="evidence" value="ECO:0007669"/>
    <property type="project" value="UniProtKB-KW"/>
</dbReference>
<dbReference type="SUPFAM" id="SSF57667">
    <property type="entry name" value="beta-beta-alpha zinc fingers"/>
    <property type="match status" value="2"/>
</dbReference>